<dbReference type="InterPro" id="IPR037353">
    <property type="entry name" value="ASH2"/>
</dbReference>
<dbReference type="Gene3D" id="3.90.980.20">
    <property type="match status" value="1"/>
</dbReference>
<feature type="compositionally biased region" description="Acidic residues" evidence="8">
    <location>
        <begin position="748"/>
        <end position="758"/>
    </location>
</feature>
<feature type="domain" description="PHD-type" evidence="9">
    <location>
        <begin position="26"/>
        <end position="80"/>
    </location>
</feature>
<dbReference type="InterPro" id="IPR053835">
    <property type="entry name" value="ASH2L-like_WH"/>
</dbReference>
<keyword evidence="5" id="KW-0539">Nucleus</keyword>
<dbReference type="InterPro" id="IPR001965">
    <property type="entry name" value="Znf_PHD"/>
</dbReference>
<gene>
    <name evidence="11" type="ORF">BC938DRAFT_473878</name>
</gene>
<evidence type="ECO:0000256" key="3">
    <source>
        <dbReference type="ARBA" id="ARBA00022771"/>
    </source>
</evidence>
<dbReference type="Gene3D" id="2.60.120.920">
    <property type="match status" value="1"/>
</dbReference>
<feature type="compositionally biased region" description="Low complexity" evidence="8">
    <location>
        <begin position="279"/>
        <end position="290"/>
    </location>
</feature>
<evidence type="ECO:0000313" key="12">
    <source>
        <dbReference type="Proteomes" id="UP000274822"/>
    </source>
</evidence>
<dbReference type="InterPro" id="IPR013320">
    <property type="entry name" value="ConA-like_dom_sf"/>
</dbReference>
<dbReference type="Pfam" id="PF21198">
    <property type="entry name" value="ASH2L-like_WH"/>
    <property type="match status" value="1"/>
</dbReference>
<dbReference type="GO" id="GO:0048188">
    <property type="term" value="C:Set1C/COMPASS complex"/>
    <property type="evidence" value="ECO:0007669"/>
    <property type="project" value="InterPro"/>
</dbReference>
<comment type="caution">
    <text evidence="11">The sequence shown here is derived from an EMBL/GenBank/DDBJ whole genome shotgun (WGS) entry which is preliminary data.</text>
</comment>
<keyword evidence="2" id="KW-0479">Metal-binding</keyword>
<evidence type="ECO:0000256" key="5">
    <source>
        <dbReference type="ARBA" id="ARBA00023242"/>
    </source>
</evidence>
<dbReference type="SUPFAM" id="SSF57903">
    <property type="entry name" value="FYVE/PHD zinc finger"/>
    <property type="match status" value="1"/>
</dbReference>
<dbReference type="PANTHER" id="PTHR10598:SF0">
    <property type="entry name" value="SET1_ASH2 HISTONE METHYLTRANSFERASE COMPLEX SUBUNIT ASH2"/>
    <property type="match status" value="1"/>
</dbReference>
<name>A0A433Q3D1_9FUNG</name>
<dbReference type="CDD" id="cd12872">
    <property type="entry name" value="SPRY_Ash2"/>
    <property type="match status" value="1"/>
</dbReference>
<dbReference type="GO" id="GO:0000976">
    <property type="term" value="F:transcription cis-regulatory region binding"/>
    <property type="evidence" value="ECO:0007669"/>
    <property type="project" value="TreeGrafter"/>
</dbReference>
<proteinExistence type="inferred from homology"/>
<evidence type="ECO:0000259" key="10">
    <source>
        <dbReference type="PROSITE" id="PS50188"/>
    </source>
</evidence>
<comment type="similarity">
    <text evidence="6">Belongs to the cclA family.</text>
</comment>
<dbReference type="InterPro" id="IPR001870">
    <property type="entry name" value="B30.2/SPRY"/>
</dbReference>
<dbReference type="Proteomes" id="UP000274822">
    <property type="component" value="Unassembled WGS sequence"/>
</dbReference>
<dbReference type="GO" id="GO:0008270">
    <property type="term" value="F:zinc ion binding"/>
    <property type="evidence" value="ECO:0007669"/>
    <property type="project" value="UniProtKB-KW"/>
</dbReference>
<evidence type="ECO:0000259" key="9">
    <source>
        <dbReference type="PROSITE" id="PS50016"/>
    </source>
</evidence>
<evidence type="ECO:0008006" key="13">
    <source>
        <dbReference type="Google" id="ProtNLM"/>
    </source>
</evidence>
<dbReference type="InterPro" id="IPR043136">
    <property type="entry name" value="B30.2/SPRY_sf"/>
</dbReference>
<feature type="region of interest" description="Disordered" evidence="8">
    <location>
        <begin position="515"/>
        <end position="544"/>
    </location>
</feature>
<feature type="region of interest" description="Disordered" evidence="8">
    <location>
        <begin position="226"/>
        <end position="290"/>
    </location>
</feature>
<dbReference type="CDD" id="cd15583">
    <property type="entry name" value="PHD_ash2p_like"/>
    <property type="match status" value="1"/>
</dbReference>
<dbReference type="InterPro" id="IPR049455">
    <property type="entry name" value="ASH2-like_PHD"/>
</dbReference>
<dbReference type="PROSITE" id="PS01359">
    <property type="entry name" value="ZF_PHD_1"/>
    <property type="match status" value="1"/>
</dbReference>
<evidence type="ECO:0000256" key="1">
    <source>
        <dbReference type="ARBA" id="ARBA00004123"/>
    </source>
</evidence>
<evidence type="ECO:0000313" key="11">
    <source>
        <dbReference type="EMBL" id="RUS24258.1"/>
    </source>
</evidence>
<dbReference type="PROSITE" id="PS50016">
    <property type="entry name" value="ZF_PHD_2"/>
    <property type="match status" value="1"/>
</dbReference>
<keyword evidence="12" id="KW-1185">Reference proteome</keyword>
<dbReference type="InterPro" id="IPR011011">
    <property type="entry name" value="Znf_FYVE_PHD"/>
</dbReference>
<evidence type="ECO:0000256" key="7">
    <source>
        <dbReference type="PROSITE-ProRule" id="PRU00146"/>
    </source>
</evidence>
<evidence type="ECO:0000256" key="8">
    <source>
        <dbReference type="SAM" id="MobiDB-lite"/>
    </source>
</evidence>
<evidence type="ECO:0000256" key="2">
    <source>
        <dbReference type="ARBA" id="ARBA00022723"/>
    </source>
</evidence>
<dbReference type="Pfam" id="PF21257">
    <property type="entry name" value="PHD_ash2p_like"/>
    <property type="match status" value="1"/>
</dbReference>
<protein>
    <recommendedName>
        <fullName evidence="13">B30.2/SPRY domain-containing protein</fullName>
    </recommendedName>
</protein>
<dbReference type="AlphaFoldDB" id="A0A433Q3D1"/>
<feature type="region of interest" description="Disordered" evidence="8">
    <location>
        <begin position="746"/>
        <end position="810"/>
    </location>
</feature>
<evidence type="ECO:0000256" key="6">
    <source>
        <dbReference type="ARBA" id="ARBA00038149"/>
    </source>
</evidence>
<evidence type="ECO:0000256" key="4">
    <source>
        <dbReference type="ARBA" id="ARBA00022833"/>
    </source>
</evidence>
<reference evidence="11 12" key="1">
    <citation type="journal article" date="2018" name="New Phytol.">
        <title>Phylogenomics of Endogonaceae and evolution of mycorrhizas within Mucoromycota.</title>
        <authorList>
            <person name="Chang Y."/>
            <person name="Desiro A."/>
            <person name="Na H."/>
            <person name="Sandor L."/>
            <person name="Lipzen A."/>
            <person name="Clum A."/>
            <person name="Barry K."/>
            <person name="Grigoriev I.V."/>
            <person name="Martin F.M."/>
            <person name="Stajich J.E."/>
            <person name="Smith M.E."/>
            <person name="Bonito G."/>
            <person name="Spatafora J.W."/>
        </authorList>
    </citation>
    <scope>NUCLEOTIDE SEQUENCE [LARGE SCALE GENOMIC DNA]</scope>
    <source>
        <strain evidence="11 12">AD002</strain>
    </source>
</reference>
<dbReference type="EMBL" id="RBNJ01016622">
    <property type="protein sequence ID" value="RUS24258.1"/>
    <property type="molecule type" value="Genomic_DNA"/>
</dbReference>
<dbReference type="SMART" id="SM00449">
    <property type="entry name" value="SPRY"/>
    <property type="match status" value="1"/>
</dbReference>
<dbReference type="InterPro" id="IPR019786">
    <property type="entry name" value="Zinc_finger_PHD-type_CS"/>
</dbReference>
<keyword evidence="3 7" id="KW-0863">Zinc-finger</keyword>
<organism evidence="11 12">
    <name type="scientific">Jimgerdemannia flammicorona</name>
    <dbReference type="NCBI Taxonomy" id="994334"/>
    <lineage>
        <taxon>Eukaryota</taxon>
        <taxon>Fungi</taxon>
        <taxon>Fungi incertae sedis</taxon>
        <taxon>Mucoromycota</taxon>
        <taxon>Mucoromycotina</taxon>
        <taxon>Endogonomycetes</taxon>
        <taxon>Endogonales</taxon>
        <taxon>Endogonaceae</taxon>
        <taxon>Jimgerdemannia</taxon>
    </lineage>
</organism>
<dbReference type="InterPro" id="IPR003877">
    <property type="entry name" value="SPRY_dom"/>
</dbReference>
<dbReference type="PROSITE" id="PS50188">
    <property type="entry name" value="B302_SPRY"/>
    <property type="match status" value="1"/>
</dbReference>
<dbReference type="SUPFAM" id="SSF49899">
    <property type="entry name" value="Concanavalin A-like lectins/glucanases"/>
    <property type="match status" value="1"/>
</dbReference>
<feature type="domain" description="B30.2/SPRY" evidence="10">
    <location>
        <begin position="331"/>
        <end position="530"/>
    </location>
</feature>
<comment type="subcellular location">
    <subcellularLocation>
        <location evidence="1">Nucleus</location>
    </subcellularLocation>
</comment>
<dbReference type="SMART" id="SM00249">
    <property type="entry name" value="PHD"/>
    <property type="match status" value="1"/>
</dbReference>
<accession>A0A433Q3D1</accession>
<keyword evidence="4" id="KW-0862">Zinc</keyword>
<dbReference type="PANTHER" id="PTHR10598">
    <property type="entry name" value="SET1/ASH2 HISTONE METHYLTRANSFERASE COMPLEX SUBUNIT ASH2"/>
    <property type="match status" value="1"/>
</dbReference>
<dbReference type="InterPro" id="IPR019787">
    <property type="entry name" value="Znf_PHD-finger"/>
</dbReference>
<feature type="compositionally biased region" description="Basic and acidic residues" evidence="8">
    <location>
        <begin position="783"/>
        <end position="803"/>
    </location>
</feature>
<sequence>MTNAITAAYNPATLSWNPLHTINDRHKYCYCGRDRNLTELSVQCRDCLNWFHSTCISVPLHPALPFVTNYKFICRNCNATPVDTVDTAAGAPGEHFERTTAGWKDICATAIANLILEQLVAHVTSGASKGKDAFDSRNADAMCEWKPGKYYFNKKDHIIPFVDRNWKSLCTDRARTPTWWATLGSCLYITKDVFAAKDERTRSAASDFCLVDSDLWNFRPGHVQTASNKFSNHVPRPPREKRKSEHYDSPSAMFSNSIPGSAPPGKRQTRSDRSVVKRAPSGGNSGSSASPYYTILSPTALTSTSSSIFPTSAPHQQEHPFNRGGFKYVPCSHDPLLPVTLYRRSDNPLGSVLSQTDTSPYLYLSENQLTATTEKGFRMVRANVGVREGKWFWECVVIRGGEGKVAEGLAHGGDGAHVRIGWARRESCLNAPVGFDAYAYGFRDLTGERIHCSLPDHFGEPFHTGDVIGLYISLPGKRPHARTSEVRRRRIPIKFKSQLWFEEKDYIPTKEMNALSDSHRDPTQLAAVKPNGPAKTQENGTAEREATDMLWTPPIIPGSKIVVYKNGVCLGVAFENLYDFDDLGGAGDNVADARGSLIQQREGGPSIWAPGPPAWDDGTLGYYPAVSVFKGGTITCNFGPRFLFPPPVDPEVEAERVRRERDEYGEDIDIGVEGTGKVESREEEERGRTWRPLSERWAEYMVEECIWDLVDEVEAWSNKALDDGVGIGVGGLAMMDVDGAVGPREVMEEREDEAEVDTDGNGNGEGYGNGDVDVGMESDTEEGPQRERSDDDNRVDETSRSRSTEAMVIG</sequence>